<evidence type="ECO:0000259" key="11">
    <source>
        <dbReference type="PROSITE" id="PS50195"/>
    </source>
</evidence>
<evidence type="ECO:0000256" key="2">
    <source>
        <dbReference type="ARBA" id="ARBA00004177"/>
    </source>
</evidence>
<dbReference type="InterPro" id="IPR001683">
    <property type="entry name" value="PX_dom"/>
</dbReference>
<dbReference type="PANTHER" id="PTHR22775:SF3">
    <property type="entry name" value="SORTING NEXIN-13"/>
    <property type="match status" value="1"/>
</dbReference>
<feature type="compositionally biased region" description="Pro residues" evidence="10">
    <location>
        <begin position="180"/>
        <end position="193"/>
    </location>
</feature>
<organism evidence="12 13">
    <name type="scientific">Sporothrix epigloea</name>
    <dbReference type="NCBI Taxonomy" id="1892477"/>
    <lineage>
        <taxon>Eukaryota</taxon>
        <taxon>Fungi</taxon>
        <taxon>Dikarya</taxon>
        <taxon>Ascomycota</taxon>
        <taxon>Pezizomycotina</taxon>
        <taxon>Sordariomycetes</taxon>
        <taxon>Sordariomycetidae</taxon>
        <taxon>Ophiostomatales</taxon>
        <taxon>Ophiostomataceae</taxon>
        <taxon>Sporothrix</taxon>
    </lineage>
</organism>
<evidence type="ECO:0000256" key="4">
    <source>
        <dbReference type="ARBA" id="ARBA00022554"/>
    </source>
</evidence>
<evidence type="ECO:0000256" key="8">
    <source>
        <dbReference type="ARBA" id="ARBA00033774"/>
    </source>
</evidence>
<evidence type="ECO:0000256" key="10">
    <source>
        <dbReference type="SAM" id="MobiDB-lite"/>
    </source>
</evidence>
<keyword evidence="5" id="KW-0967">Endosome</keyword>
<dbReference type="CDD" id="cd07280">
    <property type="entry name" value="PX_YPT35"/>
    <property type="match status" value="1"/>
</dbReference>
<accession>A0ABP0D481</accession>
<protein>
    <recommendedName>
        <fullName evidence="8">Endosomal/vacuolar adapter protein YPT35</fullName>
    </recommendedName>
    <alternativeName>
        <fullName evidence="9">PX domain-containing protein YPT35</fullName>
    </alternativeName>
</protein>
<feature type="compositionally biased region" description="Polar residues" evidence="10">
    <location>
        <begin position="105"/>
        <end position="117"/>
    </location>
</feature>
<gene>
    <name evidence="12" type="ORF">SEPCBS57363_000360</name>
</gene>
<comment type="subcellular location">
    <subcellularLocation>
        <location evidence="2">Endosome</location>
    </subcellularLocation>
    <subcellularLocation>
        <location evidence="1">Vacuole membrane</location>
        <topology evidence="1">Peripheral membrane protein</topology>
    </subcellularLocation>
</comment>
<evidence type="ECO:0000256" key="6">
    <source>
        <dbReference type="ARBA" id="ARBA00023136"/>
    </source>
</evidence>
<comment type="caution">
    <text evidence="12">The sequence shown here is derived from an EMBL/GenBank/DDBJ whole genome shotgun (WGS) entry which is preliminary data.</text>
</comment>
<sequence length="526" mass="54325">MASPTSPAIAAQTVSDETPNGQPARLACGSAATMMAPDTELNTTLPDSRASTQHTSSDPLRNPQRNNNDNDGSHAPAAPNREPDGRLGENDEAPESSSHDPIGAHSSSLAADSNALRSQPPYLADAHPTETNVVGISPEPMPELHAQDPPASSAATVDGAQPEATAAVPGPAHDSAATLPLPPFASPPVPPPYWTHSRDGSNEGNGLNENASFDATRPAMAVLPSTKKPAGGAAPMFSPPFLRRLDGSSRGQTSSSAPPFPPSSAQRPATSTTQSSSIAGGSDSRNHRRETSSSTLDFSANMITLQDNEALDEEEEEGGEISSSGWKANGSASSAMSPAAGWPSPGPSSTSSTSGLAAPPTASASATRKASNSSKANRCWARRIDITDHTIIGAGGSGSKAALPKMGAFVVWTIRVQTLDSITVAGGGGGGRSPPSSSQQSPVAGHSFSVYKRYSEFDTLRQRLVASFPQARGGGALPPLPPKTVLGNFRPDFLEKRRTGLQYFLNCILLNPEFAGSPILQDFLFS</sequence>
<comment type="similarity">
    <text evidence="3">Belongs to the YPT35 family.</text>
</comment>
<dbReference type="Gene3D" id="3.30.1520.10">
    <property type="entry name" value="Phox-like domain"/>
    <property type="match status" value="1"/>
</dbReference>
<dbReference type="PANTHER" id="PTHR22775">
    <property type="entry name" value="SORTING NEXIN"/>
    <property type="match status" value="1"/>
</dbReference>
<evidence type="ECO:0000256" key="5">
    <source>
        <dbReference type="ARBA" id="ARBA00022753"/>
    </source>
</evidence>
<keyword evidence="4" id="KW-0926">Vacuole</keyword>
<evidence type="ECO:0000256" key="9">
    <source>
        <dbReference type="ARBA" id="ARBA00033785"/>
    </source>
</evidence>
<feature type="compositionally biased region" description="Polar residues" evidence="10">
    <location>
        <begin position="202"/>
        <end position="213"/>
    </location>
</feature>
<feature type="domain" description="PX" evidence="11">
    <location>
        <begin position="390"/>
        <end position="526"/>
    </location>
</feature>
<dbReference type="PROSITE" id="PS50195">
    <property type="entry name" value="PX"/>
    <property type="match status" value="1"/>
</dbReference>
<comment type="function">
    <text evidence="7">Recruits the lipid transfer protein VPS13 to endosomal and vacuolar membranes.</text>
</comment>
<dbReference type="SUPFAM" id="SSF64268">
    <property type="entry name" value="PX domain"/>
    <property type="match status" value="1"/>
</dbReference>
<feature type="compositionally biased region" description="Polar residues" evidence="10">
    <location>
        <begin position="40"/>
        <end position="70"/>
    </location>
</feature>
<keyword evidence="13" id="KW-1185">Reference proteome</keyword>
<feature type="region of interest" description="Disordered" evidence="10">
    <location>
        <begin position="1"/>
        <end position="374"/>
    </location>
</feature>
<feature type="compositionally biased region" description="Low complexity" evidence="10">
    <location>
        <begin position="320"/>
        <end position="374"/>
    </location>
</feature>
<evidence type="ECO:0000313" key="12">
    <source>
        <dbReference type="EMBL" id="CAK7263030.1"/>
    </source>
</evidence>
<dbReference type="SMART" id="SM00312">
    <property type="entry name" value="PX"/>
    <property type="match status" value="1"/>
</dbReference>
<evidence type="ECO:0000256" key="7">
    <source>
        <dbReference type="ARBA" id="ARBA00033728"/>
    </source>
</evidence>
<feature type="compositionally biased region" description="Polar residues" evidence="10">
    <location>
        <begin position="292"/>
        <end position="307"/>
    </location>
</feature>
<keyword evidence="6" id="KW-0472">Membrane</keyword>
<evidence type="ECO:0000256" key="3">
    <source>
        <dbReference type="ARBA" id="ARBA00007426"/>
    </source>
</evidence>
<feature type="compositionally biased region" description="Polar residues" evidence="10">
    <location>
        <begin position="270"/>
        <end position="279"/>
    </location>
</feature>
<feature type="compositionally biased region" description="Polar residues" evidence="10">
    <location>
        <begin position="1"/>
        <end position="21"/>
    </location>
</feature>
<evidence type="ECO:0000313" key="13">
    <source>
        <dbReference type="Proteomes" id="UP001642501"/>
    </source>
</evidence>
<dbReference type="EMBL" id="CAWUOM010000003">
    <property type="protein sequence ID" value="CAK7263030.1"/>
    <property type="molecule type" value="Genomic_DNA"/>
</dbReference>
<dbReference type="Pfam" id="PF00787">
    <property type="entry name" value="PX"/>
    <property type="match status" value="1"/>
</dbReference>
<reference evidence="12 13" key="1">
    <citation type="submission" date="2024-01" db="EMBL/GenBank/DDBJ databases">
        <authorList>
            <person name="Allen C."/>
            <person name="Tagirdzhanova G."/>
        </authorList>
    </citation>
    <scope>NUCLEOTIDE SEQUENCE [LARGE SCALE GENOMIC DNA]</scope>
    <source>
        <strain evidence="12 13">CBS 573.63</strain>
    </source>
</reference>
<dbReference type="InterPro" id="IPR037917">
    <property type="entry name" value="Ypt35_PX"/>
</dbReference>
<proteinExistence type="inferred from homology"/>
<dbReference type="Proteomes" id="UP001642501">
    <property type="component" value="Unassembled WGS sequence"/>
</dbReference>
<feature type="compositionally biased region" description="Acidic residues" evidence="10">
    <location>
        <begin position="309"/>
        <end position="319"/>
    </location>
</feature>
<name>A0ABP0D481_9PEZI</name>
<dbReference type="InterPro" id="IPR036871">
    <property type="entry name" value="PX_dom_sf"/>
</dbReference>
<evidence type="ECO:0000256" key="1">
    <source>
        <dbReference type="ARBA" id="ARBA00004148"/>
    </source>
</evidence>